<evidence type="ECO:0000259" key="6">
    <source>
        <dbReference type="Pfam" id="PF00464"/>
    </source>
</evidence>
<dbReference type="AlphaFoldDB" id="A0A3B0VG87"/>
<evidence type="ECO:0000313" key="8">
    <source>
        <dbReference type="EMBL" id="VAW37972.1"/>
    </source>
</evidence>
<dbReference type="InterPro" id="IPR015421">
    <property type="entry name" value="PyrdxlP-dep_Trfase_major"/>
</dbReference>
<dbReference type="GO" id="GO:0035999">
    <property type="term" value="P:tetrahydrofolate interconversion"/>
    <property type="evidence" value="ECO:0007669"/>
    <property type="project" value="InterPro"/>
</dbReference>
<dbReference type="EC" id="2.1.2.1" evidence="8"/>
<dbReference type="Gene3D" id="3.90.1150.10">
    <property type="entry name" value="Aspartate Aminotransferase, domain 1"/>
    <property type="match status" value="1"/>
</dbReference>
<dbReference type="NCBIfam" id="NF000586">
    <property type="entry name" value="PRK00011.1"/>
    <property type="match status" value="1"/>
</dbReference>
<dbReference type="InterPro" id="IPR039429">
    <property type="entry name" value="SHMT-like_dom"/>
</dbReference>
<feature type="domain" description="Serine hydroxymethyltransferase-like" evidence="6">
    <location>
        <begin position="11"/>
        <end position="86"/>
    </location>
</feature>
<evidence type="ECO:0000256" key="4">
    <source>
        <dbReference type="ARBA" id="ARBA00022679"/>
    </source>
</evidence>
<dbReference type="GO" id="GO:0030170">
    <property type="term" value="F:pyridoxal phosphate binding"/>
    <property type="evidence" value="ECO:0007669"/>
    <property type="project" value="InterPro"/>
</dbReference>
<dbReference type="InterPro" id="IPR006222">
    <property type="entry name" value="GCVT_N"/>
</dbReference>
<dbReference type="InterPro" id="IPR027266">
    <property type="entry name" value="TrmE/GcvT-like"/>
</dbReference>
<feature type="domain" description="Serine hydroxymethyltransferase-like" evidence="6">
    <location>
        <begin position="88"/>
        <end position="424"/>
    </location>
</feature>
<dbReference type="GO" id="GO:0008168">
    <property type="term" value="F:methyltransferase activity"/>
    <property type="evidence" value="ECO:0007669"/>
    <property type="project" value="UniProtKB-KW"/>
</dbReference>
<dbReference type="Gene3D" id="3.40.640.10">
    <property type="entry name" value="Type I PLP-dependent aspartate aminotransferase-like (Major domain)"/>
    <property type="match status" value="1"/>
</dbReference>
<dbReference type="EMBL" id="UOEU01000688">
    <property type="protein sequence ID" value="VAW37972.1"/>
    <property type="molecule type" value="Genomic_DNA"/>
</dbReference>
<dbReference type="Pfam" id="PF01571">
    <property type="entry name" value="GCV_T"/>
    <property type="match status" value="1"/>
</dbReference>
<dbReference type="PROSITE" id="PS00096">
    <property type="entry name" value="SHMT"/>
    <property type="match status" value="1"/>
</dbReference>
<organism evidence="8">
    <name type="scientific">hydrothermal vent metagenome</name>
    <dbReference type="NCBI Taxonomy" id="652676"/>
    <lineage>
        <taxon>unclassified sequences</taxon>
        <taxon>metagenomes</taxon>
        <taxon>ecological metagenomes</taxon>
    </lineage>
</organism>
<dbReference type="GO" id="GO:0004047">
    <property type="term" value="F:aminomethyltransferase activity"/>
    <property type="evidence" value="ECO:0007669"/>
    <property type="project" value="InterPro"/>
</dbReference>
<dbReference type="InterPro" id="IPR001085">
    <property type="entry name" value="Ser_HO-MeTrfase"/>
</dbReference>
<evidence type="ECO:0000256" key="1">
    <source>
        <dbReference type="ARBA" id="ARBA00001933"/>
    </source>
</evidence>
<dbReference type="CDD" id="cd00378">
    <property type="entry name" value="SHMT"/>
    <property type="match status" value="1"/>
</dbReference>
<evidence type="ECO:0000259" key="7">
    <source>
        <dbReference type="Pfam" id="PF01571"/>
    </source>
</evidence>
<keyword evidence="4 8" id="KW-0808">Transferase</keyword>
<sequence>MSKDFIFHGSLEELDPDLSQLLQREDQRQDSTIILIASESASPEAVREAMSGKFANIYAEGYPREASRRQTQAEILDMDMELAHYRRYSDPRYYKGVEYADMLEALTRRRAAELFAANGVTVDQLYVNVQPLSGAPANSAVYTALLKPSDTILGLNLNDGGHLSHGTRINRSGKHYNGVPYFVDVKTELLDYDDIERRAIEAQPQIIVAGYSAYPRMIDWRRFRQIADKVGAYLMADIAHISGLVASGIHPSPIGIADVVSTTTHKSLCGPRGAIIMTHRRDLFRRLDRAVFPGEQGGPHLNTMAALAVALKLANSDQFRTLQQRIVNNAKRLAEKLAGHGLRTVGGGSDNHLLLVDTKSVTHNGVHLSGDIAARVLDVVGIVLNRNTIPGDVGAMNPTGLRLGTVWISQLGFGDAEIDLLAEAIATALNGCKPFTYTRLGGKKQLRAKVSFAALQRAREIVRQLRNIPAPTAVSDTLQIRGDEATSFLNFAFSSDVLTLADGDMQPTKLGIAQANATLKRITANKYQIRFADAATAQQAAEWLADLSDGYVDFGDLYAKLPGAVVVTMQTSTDLPAPMKTETAVCPTKPYFIGNDSFSGGEALPPFSWTEPADAPLKRTTLYDSHVALGGRIVPFGGYELPVRYKTSVMEEHLAVRQAAGLFDATHMGVFDASGAHVVQFLNTVLSNDVSALKIGRSHYTYLLLPDGFVIDDLLVYRLAEERFMLVVNASNNDKDWAWLNAVNNGEVMIDAERPFAHIQHPIQLRNLRDPQYGDEQRVDMPLQGSRATDILLALCDDLNLAKRIKGLPWAGLTQGSLGGFDLIISRTGYTGERIAYELFVHPDQAPALWNALLKAGEPMGIKPCGLAARDSTRTEAGLPLYGHELAGSMNLNPADAAFGSYAKLWKPFFIGRSAFIAHEQNRDRVVVRFRMNEKGVRRPDGGDPVLDKRGKVIGTVTSCAIDSEGYLLGQAVMPVKVSGVETAVFIYQLGGGKRAIRVPEKIKLGAKLPTPDGATILTRFPSRKKK</sequence>
<dbReference type="HAMAP" id="MF_00051">
    <property type="entry name" value="SHMT"/>
    <property type="match status" value="1"/>
</dbReference>
<dbReference type="SUPFAM" id="SSF53383">
    <property type="entry name" value="PLP-dependent transferases"/>
    <property type="match status" value="1"/>
</dbReference>
<keyword evidence="8" id="KW-0489">Methyltransferase</keyword>
<reference evidence="8" key="1">
    <citation type="submission" date="2018-06" db="EMBL/GenBank/DDBJ databases">
        <authorList>
            <person name="Zhirakovskaya E."/>
        </authorList>
    </citation>
    <scope>NUCLEOTIDE SEQUENCE</scope>
</reference>
<dbReference type="GO" id="GO:0005960">
    <property type="term" value="C:glycine cleavage complex"/>
    <property type="evidence" value="ECO:0007669"/>
    <property type="project" value="InterPro"/>
</dbReference>
<proteinExistence type="inferred from homology"/>
<protein>
    <submittedName>
        <fullName evidence="8">Serine hydroxymethyltransferase</fullName>
        <ecNumber evidence="8">2.1.2.1</ecNumber>
    </submittedName>
</protein>
<dbReference type="InterPro" id="IPR019798">
    <property type="entry name" value="Ser_HO-MeTrfase_PLP_BS"/>
</dbReference>
<gene>
    <name evidence="8" type="ORF">MNBD_CHLOROFLEXI01-2816</name>
</gene>
<dbReference type="GO" id="GO:0006546">
    <property type="term" value="P:glycine catabolic process"/>
    <property type="evidence" value="ECO:0007669"/>
    <property type="project" value="InterPro"/>
</dbReference>
<keyword evidence="3" id="KW-0554">One-carbon metabolism</keyword>
<comment type="cofactor">
    <cofactor evidence="1">
        <name>pyridoxal 5'-phosphate</name>
        <dbReference type="ChEBI" id="CHEBI:597326"/>
    </cofactor>
</comment>
<dbReference type="PANTHER" id="PTHR11680">
    <property type="entry name" value="SERINE HYDROXYMETHYLTRANSFERASE"/>
    <property type="match status" value="1"/>
</dbReference>
<dbReference type="GO" id="GO:0019264">
    <property type="term" value="P:glycine biosynthetic process from serine"/>
    <property type="evidence" value="ECO:0007669"/>
    <property type="project" value="InterPro"/>
</dbReference>
<dbReference type="SUPFAM" id="SSF103025">
    <property type="entry name" value="Folate-binding domain"/>
    <property type="match status" value="1"/>
</dbReference>
<dbReference type="Gene3D" id="3.30.1360.120">
    <property type="entry name" value="Probable tRNA modification gtpase trme, domain 1"/>
    <property type="match status" value="1"/>
</dbReference>
<dbReference type="InterPro" id="IPR015422">
    <property type="entry name" value="PyrdxlP-dep_Trfase_small"/>
</dbReference>
<dbReference type="GO" id="GO:0005739">
    <property type="term" value="C:mitochondrion"/>
    <property type="evidence" value="ECO:0007669"/>
    <property type="project" value="TreeGrafter"/>
</dbReference>
<dbReference type="InterPro" id="IPR049943">
    <property type="entry name" value="Ser_HO-MeTrfase-like"/>
</dbReference>
<dbReference type="GO" id="GO:0032259">
    <property type="term" value="P:methylation"/>
    <property type="evidence" value="ECO:0007669"/>
    <property type="project" value="UniProtKB-KW"/>
</dbReference>
<name>A0A3B0VG87_9ZZZZ</name>
<evidence type="ECO:0000256" key="5">
    <source>
        <dbReference type="ARBA" id="ARBA00022898"/>
    </source>
</evidence>
<comment type="similarity">
    <text evidence="2">Belongs to the SHMT family.</text>
</comment>
<evidence type="ECO:0000256" key="3">
    <source>
        <dbReference type="ARBA" id="ARBA00022563"/>
    </source>
</evidence>
<dbReference type="GO" id="GO:0004372">
    <property type="term" value="F:glycine hydroxymethyltransferase activity"/>
    <property type="evidence" value="ECO:0007669"/>
    <property type="project" value="UniProtKB-EC"/>
</dbReference>
<keyword evidence="5" id="KW-0663">Pyridoxal phosphate</keyword>
<dbReference type="PANTHER" id="PTHR11680:SF35">
    <property type="entry name" value="SERINE HYDROXYMETHYLTRANSFERASE 1"/>
    <property type="match status" value="1"/>
</dbReference>
<dbReference type="InterPro" id="IPR015424">
    <property type="entry name" value="PyrdxlP-dep_Trfase"/>
</dbReference>
<dbReference type="NCBIfam" id="TIGR00528">
    <property type="entry name" value="gcvT"/>
    <property type="match status" value="1"/>
</dbReference>
<evidence type="ECO:0000256" key="2">
    <source>
        <dbReference type="ARBA" id="ARBA00006376"/>
    </source>
</evidence>
<accession>A0A3B0VG87</accession>
<feature type="domain" description="GCVT N-terminal" evidence="7">
    <location>
        <begin position="622"/>
        <end position="900"/>
    </location>
</feature>
<dbReference type="Pfam" id="PF00464">
    <property type="entry name" value="SHMT"/>
    <property type="match status" value="2"/>
</dbReference>
<dbReference type="InterPro" id="IPR006223">
    <property type="entry name" value="GcvT"/>
</dbReference>